<evidence type="ECO:0000313" key="1">
    <source>
        <dbReference type="EMBL" id="HJB13928.1"/>
    </source>
</evidence>
<dbReference type="Proteomes" id="UP000823824">
    <property type="component" value="Unassembled WGS sequence"/>
</dbReference>
<dbReference type="AlphaFoldDB" id="A0A9D2RSD5"/>
<reference evidence="1" key="1">
    <citation type="journal article" date="2021" name="PeerJ">
        <title>Extensive microbial diversity within the chicken gut microbiome revealed by metagenomics and culture.</title>
        <authorList>
            <person name="Gilroy R."/>
            <person name="Ravi A."/>
            <person name="Getino M."/>
            <person name="Pursley I."/>
            <person name="Horton D.L."/>
            <person name="Alikhan N.F."/>
            <person name="Baker D."/>
            <person name="Gharbi K."/>
            <person name="Hall N."/>
            <person name="Watson M."/>
            <person name="Adriaenssens E.M."/>
            <person name="Foster-Nyarko E."/>
            <person name="Jarju S."/>
            <person name="Secka A."/>
            <person name="Antonio M."/>
            <person name="Oren A."/>
            <person name="Chaudhuri R.R."/>
            <person name="La Ragione R."/>
            <person name="Hildebrand F."/>
            <person name="Pallen M.J."/>
        </authorList>
    </citation>
    <scope>NUCLEOTIDE SEQUENCE</scope>
    <source>
        <strain evidence="1">ChiBcec18-1249</strain>
    </source>
</reference>
<dbReference type="EMBL" id="DWZJ01000085">
    <property type="protein sequence ID" value="HJB13928.1"/>
    <property type="molecule type" value="Genomic_DNA"/>
</dbReference>
<name>A0A9D2RSD5_9FIRM</name>
<gene>
    <name evidence="1" type="ORF">H9787_09480</name>
</gene>
<sequence>MGKKKWEHQVDRTPEELLDDLCKQLKLLWDACKQYDAGNGIYGVQIAVKLRVLLHQTTQSESLLRQVSRRFAFSCPDFLSLSTVRGEMVNKGKTDFVRSPLVQYQMVHQPEVPPVLTVEPLLPEPGKRYVRRAFKTWWDGIDVVLIDRERFLTRKGVVCLLANQEGGAHLQPGMDEKTALLRRREANPLQITAPLPDGPTRVYAAETDRILAAVARTIAAETLYTFQKEILPRCQTALAAEMERR</sequence>
<reference evidence="1" key="2">
    <citation type="submission" date="2021-04" db="EMBL/GenBank/DDBJ databases">
        <authorList>
            <person name="Gilroy R."/>
        </authorList>
    </citation>
    <scope>NUCLEOTIDE SEQUENCE</scope>
    <source>
        <strain evidence="1">ChiBcec18-1249</strain>
    </source>
</reference>
<protein>
    <submittedName>
        <fullName evidence="1">Uncharacterized protein</fullName>
    </submittedName>
</protein>
<evidence type="ECO:0000313" key="2">
    <source>
        <dbReference type="Proteomes" id="UP000823824"/>
    </source>
</evidence>
<accession>A0A9D2RSD5</accession>
<organism evidence="1 2">
    <name type="scientific">Candidatus Oscillibacter excrementigallinarum</name>
    <dbReference type="NCBI Taxonomy" id="2838716"/>
    <lineage>
        <taxon>Bacteria</taxon>
        <taxon>Bacillati</taxon>
        <taxon>Bacillota</taxon>
        <taxon>Clostridia</taxon>
        <taxon>Eubacteriales</taxon>
        <taxon>Oscillospiraceae</taxon>
        <taxon>Oscillibacter</taxon>
    </lineage>
</organism>
<comment type="caution">
    <text evidence="1">The sequence shown here is derived from an EMBL/GenBank/DDBJ whole genome shotgun (WGS) entry which is preliminary data.</text>
</comment>
<proteinExistence type="predicted"/>